<dbReference type="InterPro" id="IPR016161">
    <property type="entry name" value="Ald_DH/histidinol_DH"/>
</dbReference>
<dbReference type="InterPro" id="IPR015590">
    <property type="entry name" value="Aldehyde_DH_dom"/>
</dbReference>
<protein>
    <submittedName>
        <fullName evidence="6">Aldehyde dehydrogenase family protein</fullName>
    </submittedName>
</protein>
<dbReference type="InterPro" id="IPR016160">
    <property type="entry name" value="Ald_DH_CS_CYS"/>
</dbReference>
<name>A0A849A6J6_9ACTN</name>
<accession>A0A849A6J6</accession>
<dbReference type="AlphaFoldDB" id="A0A849A6J6"/>
<dbReference type="SUPFAM" id="SSF53720">
    <property type="entry name" value="ALDH-like"/>
    <property type="match status" value="1"/>
</dbReference>
<feature type="active site" evidence="3">
    <location>
        <position position="243"/>
    </location>
</feature>
<dbReference type="EMBL" id="JABEND010000001">
    <property type="protein sequence ID" value="NNG34718.1"/>
    <property type="molecule type" value="Genomic_DNA"/>
</dbReference>
<evidence type="ECO:0000256" key="2">
    <source>
        <dbReference type="ARBA" id="ARBA00023002"/>
    </source>
</evidence>
<keyword evidence="7" id="KW-1185">Reference proteome</keyword>
<dbReference type="Gene3D" id="3.40.605.10">
    <property type="entry name" value="Aldehyde Dehydrogenase, Chain A, domain 1"/>
    <property type="match status" value="1"/>
</dbReference>
<feature type="domain" description="Aldehyde dehydrogenase" evidence="5">
    <location>
        <begin position="14"/>
        <end position="477"/>
    </location>
</feature>
<dbReference type="GO" id="GO:0016620">
    <property type="term" value="F:oxidoreductase activity, acting on the aldehyde or oxo group of donors, NAD or NADP as acceptor"/>
    <property type="evidence" value="ECO:0007669"/>
    <property type="project" value="InterPro"/>
</dbReference>
<dbReference type="Proteomes" id="UP000562984">
    <property type="component" value="Unassembled WGS sequence"/>
</dbReference>
<evidence type="ECO:0000313" key="7">
    <source>
        <dbReference type="Proteomes" id="UP000562984"/>
    </source>
</evidence>
<evidence type="ECO:0000256" key="3">
    <source>
        <dbReference type="PROSITE-ProRule" id="PRU10007"/>
    </source>
</evidence>
<gene>
    <name evidence="6" type="ORF">HKD39_03065</name>
</gene>
<dbReference type="PROSITE" id="PS00687">
    <property type="entry name" value="ALDEHYDE_DEHYDR_GLU"/>
    <property type="match status" value="1"/>
</dbReference>
<dbReference type="InterPro" id="IPR016162">
    <property type="entry name" value="Ald_DH_N"/>
</dbReference>
<evidence type="ECO:0000256" key="1">
    <source>
        <dbReference type="ARBA" id="ARBA00009986"/>
    </source>
</evidence>
<evidence type="ECO:0000313" key="6">
    <source>
        <dbReference type="EMBL" id="NNG34718.1"/>
    </source>
</evidence>
<keyword evidence="2 4" id="KW-0560">Oxidoreductase</keyword>
<organism evidence="6 7">
    <name type="scientific">Nakamurella aerolata</name>
    <dbReference type="NCBI Taxonomy" id="1656892"/>
    <lineage>
        <taxon>Bacteria</taxon>
        <taxon>Bacillati</taxon>
        <taxon>Actinomycetota</taxon>
        <taxon>Actinomycetes</taxon>
        <taxon>Nakamurellales</taxon>
        <taxon>Nakamurellaceae</taxon>
        <taxon>Nakamurella</taxon>
    </lineage>
</organism>
<dbReference type="Gene3D" id="3.40.309.10">
    <property type="entry name" value="Aldehyde Dehydrogenase, Chain A, domain 2"/>
    <property type="match status" value="1"/>
</dbReference>
<dbReference type="RefSeq" id="WP_171198439.1">
    <property type="nucleotide sequence ID" value="NZ_JABEND010000001.1"/>
</dbReference>
<dbReference type="InterPro" id="IPR029510">
    <property type="entry name" value="Ald_DH_CS_GLU"/>
</dbReference>
<dbReference type="Pfam" id="PF00171">
    <property type="entry name" value="Aldedh"/>
    <property type="match status" value="1"/>
</dbReference>
<comment type="caution">
    <text evidence="6">The sequence shown here is derived from an EMBL/GenBank/DDBJ whole genome shotgun (WGS) entry which is preliminary data.</text>
</comment>
<dbReference type="FunFam" id="3.40.605.10:FF:000007">
    <property type="entry name" value="NAD/NADP-dependent betaine aldehyde dehydrogenase"/>
    <property type="match status" value="1"/>
</dbReference>
<dbReference type="PANTHER" id="PTHR11699">
    <property type="entry name" value="ALDEHYDE DEHYDROGENASE-RELATED"/>
    <property type="match status" value="1"/>
</dbReference>
<proteinExistence type="inferred from homology"/>
<sequence>MHVGGEAVTAEAGEWIDVVSAGRRSVTLARVPRGREADADKAVQAARAAFPAWRDLHFKERQKALGKVADALADAAEELAVLTAKDTGNAIRTQARPEAQTLVDLFRYFAGVAGEFKGVTLPAGERQLQYTRREPLGVVAGILPWNSPLMIAGFKTPAALAAGNTIVLKAAEDAPLTILRMAEIAAEFLPPGVLNVVTGYGAEIGEALVQHPDVDKVSFTGSTGVGKHVASAAGERLAHMSLELGGKSPSIVFPSAAQNPEMIDTLAQNLLLSTRFARQGQSCTAGSRLFIHADVYDQVLAAVSEKAAAMKVGDPLDEATDMGAIINEKQFNRINEYITDGKGQDGVQLAVDKSTDIPDDLDGFYQGPTIFSMGDNSWRVAQEEIFGPVLVAIPWTDRDEVIRMANDSHYGLAAYVWSDDLDEALDTAHRIDSGWVQVNQGGGQVIGQAYGGYKQSGIGREVSLEGAMEGFTQVKQINIKY</sequence>
<evidence type="ECO:0000259" key="5">
    <source>
        <dbReference type="Pfam" id="PF00171"/>
    </source>
</evidence>
<dbReference type="InterPro" id="IPR016163">
    <property type="entry name" value="Ald_DH_C"/>
</dbReference>
<dbReference type="PROSITE" id="PS00070">
    <property type="entry name" value="ALDEHYDE_DEHYDR_CYS"/>
    <property type="match status" value="1"/>
</dbReference>
<reference evidence="6 7" key="1">
    <citation type="submission" date="2020-05" db="EMBL/GenBank/DDBJ databases">
        <title>Nakamurella sp. DB0629 isolated from air conditioner.</title>
        <authorList>
            <person name="Kim D.H."/>
            <person name="Kim D.-U."/>
        </authorList>
    </citation>
    <scope>NUCLEOTIDE SEQUENCE [LARGE SCALE GENOMIC DNA]</scope>
    <source>
        <strain evidence="6 7">DB0629</strain>
    </source>
</reference>
<comment type="similarity">
    <text evidence="1 4">Belongs to the aldehyde dehydrogenase family.</text>
</comment>
<evidence type="ECO:0000256" key="4">
    <source>
        <dbReference type="RuleBase" id="RU003345"/>
    </source>
</evidence>